<comment type="caution">
    <text evidence="1">The sequence shown here is derived from an EMBL/GenBank/DDBJ whole genome shotgun (WGS) entry which is preliminary data.</text>
</comment>
<protein>
    <submittedName>
        <fullName evidence="1">Cell division protein ZapA (FtsZ GTPase activity inhibitor)</fullName>
    </submittedName>
</protein>
<keyword evidence="2" id="KW-1185">Reference proteome</keyword>
<gene>
    <name evidence="1" type="ORF">ABIG07_001265</name>
</gene>
<organism evidence="1 2">
    <name type="scientific">Bradyrhizobium ottawaense</name>
    <dbReference type="NCBI Taxonomy" id="931866"/>
    <lineage>
        <taxon>Bacteria</taxon>
        <taxon>Pseudomonadati</taxon>
        <taxon>Pseudomonadota</taxon>
        <taxon>Alphaproteobacteria</taxon>
        <taxon>Hyphomicrobiales</taxon>
        <taxon>Nitrobacteraceae</taxon>
        <taxon>Bradyrhizobium</taxon>
    </lineage>
</organism>
<evidence type="ECO:0000313" key="1">
    <source>
        <dbReference type="EMBL" id="MEY9452317.1"/>
    </source>
</evidence>
<evidence type="ECO:0000313" key="2">
    <source>
        <dbReference type="Proteomes" id="UP001565369"/>
    </source>
</evidence>
<dbReference type="EMBL" id="JBGBZJ010000003">
    <property type="protein sequence ID" value="MEY9452317.1"/>
    <property type="molecule type" value="Genomic_DNA"/>
</dbReference>
<dbReference type="Proteomes" id="UP001565369">
    <property type="component" value="Unassembled WGS sequence"/>
</dbReference>
<accession>A0ABV4FLQ6</accession>
<proteinExistence type="predicted"/>
<reference evidence="1 2" key="1">
    <citation type="submission" date="2024-07" db="EMBL/GenBank/DDBJ databases">
        <title>Genomic Encyclopedia of Type Strains, Phase V (KMG-V): Genome sequencing to study the core and pangenomes of soil and plant-associated prokaryotes.</title>
        <authorList>
            <person name="Whitman W."/>
        </authorList>
    </citation>
    <scope>NUCLEOTIDE SEQUENCE [LARGE SCALE GENOMIC DNA]</scope>
    <source>
        <strain evidence="1 2">USDA 152</strain>
    </source>
</reference>
<sequence>MYNYTNFGEQGNVPALAHVDRVVDRRARQLSRQNGLTYNHALAIVLANIMFNEASNG</sequence>
<name>A0ABV4FLQ6_9BRAD</name>
<dbReference type="RefSeq" id="WP_370093106.1">
    <property type="nucleotide sequence ID" value="NZ_JBGBZG010000002.1"/>
</dbReference>